<keyword evidence="2" id="KW-1185">Reference proteome</keyword>
<evidence type="ECO:0000313" key="2">
    <source>
        <dbReference type="Proteomes" id="UP000054560"/>
    </source>
</evidence>
<organism evidence="1 2">
    <name type="scientific">Sphaeroforma arctica JP610</name>
    <dbReference type="NCBI Taxonomy" id="667725"/>
    <lineage>
        <taxon>Eukaryota</taxon>
        <taxon>Ichthyosporea</taxon>
        <taxon>Ichthyophonida</taxon>
        <taxon>Sphaeroforma</taxon>
    </lineage>
</organism>
<evidence type="ECO:0000313" key="1">
    <source>
        <dbReference type="EMBL" id="KNC86851.1"/>
    </source>
</evidence>
<dbReference type="GeneID" id="25901501"/>
<proteinExistence type="predicted"/>
<sequence length="152" mass="16972">MTDHTNVGSEVDPEGEPTESKVDYVEKLLKGGDSEIDFFKLIEKLLKDGDSEMICVVEDYILSPDRPPRISEVLALADIIAIPGNGFGIAVFACVIDWLLRIFLDFIANYDVGDRVLARVIELERRVYEDPLILTEPSTPELAREGVSTFRA</sequence>
<gene>
    <name evidence="1" type="ORF">SARC_00997</name>
</gene>
<protein>
    <submittedName>
        <fullName evidence="1">Uncharacterized protein</fullName>
    </submittedName>
</protein>
<accession>A0A0L0GD86</accession>
<dbReference type="AlphaFoldDB" id="A0A0L0GD86"/>
<dbReference type="Proteomes" id="UP000054560">
    <property type="component" value="Unassembled WGS sequence"/>
</dbReference>
<name>A0A0L0GD86_9EUKA</name>
<dbReference type="EMBL" id="KQ241632">
    <property type="protein sequence ID" value="KNC86851.1"/>
    <property type="molecule type" value="Genomic_DNA"/>
</dbReference>
<dbReference type="RefSeq" id="XP_014160753.1">
    <property type="nucleotide sequence ID" value="XM_014305278.1"/>
</dbReference>
<reference evidence="1 2" key="1">
    <citation type="submission" date="2011-02" db="EMBL/GenBank/DDBJ databases">
        <title>The Genome Sequence of Sphaeroforma arctica JP610.</title>
        <authorList>
            <consortium name="The Broad Institute Genome Sequencing Platform"/>
            <person name="Russ C."/>
            <person name="Cuomo C."/>
            <person name="Young S.K."/>
            <person name="Zeng Q."/>
            <person name="Gargeya S."/>
            <person name="Alvarado L."/>
            <person name="Berlin A."/>
            <person name="Chapman S.B."/>
            <person name="Chen Z."/>
            <person name="Freedman E."/>
            <person name="Gellesch M."/>
            <person name="Goldberg J."/>
            <person name="Griggs A."/>
            <person name="Gujja S."/>
            <person name="Heilman E."/>
            <person name="Heiman D."/>
            <person name="Howarth C."/>
            <person name="Mehta T."/>
            <person name="Neiman D."/>
            <person name="Pearson M."/>
            <person name="Roberts A."/>
            <person name="Saif S."/>
            <person name="Shea T."/>
            <person name="Shenoy N."/>
            <person name="Sisk P."/>
            <person name="Stolte C."/>
            <person name="Sykes S."/>
            <person name="White J."/>
            <person name="Yandava C."/>
            <person name="Burger G."/>
            <person name="Gray M.W."/>
            <person name="Holland P.W.H."/>
            <person name="King N."/>
            <person name="Lang F.B.F."/>
            <person name="Roger A.J."/>
            <person name="Ruiz-Trillo I."/>
            <person name="Haas B."/>
            <person name="Nusbaum C."/>
            <person name="Birren B."/>
        </authorList>
    </citation>
    <scope>NUCLEOTIDE SEQUENCE [LARGE SCALE GENOMIC DNA]</scope>
    <source>
        <strain evidence="1 2">JP610</strain>
    </source>
</reference>